<evidence type="ECO:0000313" key="2">
    <source>
        <dbReference type="Proteomes" id="UP001500359"/>
    </source>
</evidence>
<gene>
    <name evidence="1" type="ORF">GCM10009114_37090</name>
</gene>
<dbReference type="EMBL" id="BAAAFD010000027">
    <property type="protein sequence ID" value="GAA0860355.1"/>
    <property type="molecule type" value="Genomic_DNA"/>
</dbReference>
<reference evidence="2" key="1">
    <citation type="journal article" date="2019" name="Int. J. Syst. Evol. Microbiol.">
        <title>The Global Catalogue of Microorganisms (GCM) 10K type strain sequencing project: providing services to taxonomists for standard genome sequencing and annotation.</title>
        <authorList>
            <consortium name="The Broad Institute Genomics Platform"/>
            <consortium name="The Broad Institute Genome Sequencing Center for Infectious Disease"/>
            <person name="Wu L."/>
            <person name="Ma J."/>
        </authorList>
    </citation>
    <scope>NUCLEOTIDE SEQUENCE [LARGE SCALE GENOMIC DNA]</scope>
    <source>
        <strain evidence="2">JCM 15896</strain>
    </source>
</reference>
<dbReference type="RefSeq" id="WP_343862711.1">
    <property type="nucleotide sequence ID" value="NZ_BAAAFD010000027.1"/>
</dbReference>
<dbReference type="Proteomes" id="UP001500359">
    <property type="component" value="Unassembled WGS sequence"/>
</dbReference>
<protein>
    <submittedName>
        <fullName evidence="1">Uncharacterized protein</fullName>
    </submittedName>
</protein>
<accession>A0ABP3X6Y0</accession>
<evidence type="ECO:0000313" key="1">
    <source>
        <dbReference type="EMBL" id="GAA0860355.1"/>
    </source>
</evidence>
<name>A0ABP3X6Y0_9ALTE</name>
<sequence>MNIDFSKIEKYVIASDVGSRDGIGVEIYSGETMLMEIFRDDTKKKMEVTLYQKELDLELVEQAIALFKKEIPNEYED</sequence>
<keyword evidence="2" id="KW-1185">Reference proteome</keyword>
<organism evidence="1 2">
    <name type="scientific">Aliiglaciecola litoralis</name>
    <dbReference type="NCBI Taxonomy" id="582857"/>
    <lineage>
        <taxon>Bacteria</taxon>
        <taxon>Pseudomonadati</taxon>
        <taxon>Pseudomonadota</taxon>
        <taxon>Gammaproteobacteria</taxon>
        <taxon>Alteromonadales</taxon>
        <taxon>Alteromonadaceae</taxon>
        <taxon>Aliiglaciecola</taxon>
    </lineage>
</organism>
<proteinExistence type="predicted"/>
<comment type="caution">
    <text evidence="1">The sequence shown here is derived from an EMBL/GenBank/DDBJ whole genome shotgun (WGS) entry which is preliminary data.</text>
</comment>